<evidence type="ECO:0000313" key="1">
    <source>
        <dbReference type="EMBL" id="KAH9331558.1"/>
    </source>
</evidence>
<comment type="caution">
    <text evidence="1">The sequence shown here is derived from an EMBL/GenBank/DDBJ whole genome shotgun (WGS) entry which is preliminary data.</text>
</comment>
<name>A0AA38GZT2_TAXCH</name>
<proteinExistence type="predicted"/>
<reference evidence="1 2" key="1">
    <citation type="journal article" date="2021" name="Nat. Plants">
        <title>The Taxus genome provides insights into paclitaxel biosynthesis.</title>
        <authorList>
            <person name="Xiong X."/>
            <person name="Gou J."/>
            <person name="Liao Q."/>
            <person name="Li Y."/>
            <person name="Zhou Q."/>
            <person name="Bi G."/>
            <person name="Li C."/>
            <person name="Du R."/>
            <person name="Wang X."/>
            <person name="Sun T."/>
            <person name="Guo L."/>
            <person name="Liang H."/>
            <person name="Lu P."/>
            <person name="Wu Y."/>
            <person name="Zhang Z."/>
            <person name="Ro D.K."/>
            <person name="Shang Y."/>
            <person name="Huang S."/>
            <person name="Yan J."/>
        </authorList>
    </citation>
    <scope>NUCLEOTIDE SEQUENCE [LARGE SCALE GENOMIC DNA]</scope>
    <source>
        <strain evidence="1">Ta-2019</strain>
    </source>
</reference>
<organism evidence="1 2">
    <name type="scientific">Taxus chinensis</name>
    <name type="common">Chinese yew</name>
    <name type="synonym">Taxus wallichiana var. chinensis</name>
    <dbReference type="NCBI Taxonomy" id="29808"/>
    <lineage>
        <taxon>Eukaryota</taxon>
        <taxon>Viridiplantae</taxon>
        <taxon>Streptophyta</taxon>
        <taxon>Embryophyta</taxon>
        <taxon>Tracheophyta</taxon>
        <taxon>Spermatophyta</taxon>
        <taxon>Pinopsida</taxon>
        <taxon>Pinidae</taxon>
        <taxon>Conifers II</taxon>
        <taxon>Cupressales</taxon>
        <taxon>Taxaceae</taxon>
        <taxon>Taxus</taxon>
    </lineage>
</organism>
<feature type="non-terminal residue" evidence="1">
    <location>
        <position position="1"/>
    </location>
</feature>
<dbReference type="AlphaFoldDB" id="A0AA38GZT2"/>
<keyword evidence="2" id="KW-1185">Reference proteome</keyword>
<accession>A0AA38GZT2</accession>
<gene>
    <name evidence="1" type="ORF">KI387_003666</name>
</gene>
<protein>
    <submittedName>
        <fullName evidence="1">Uncharacterized protein</fullName>
    </submittedName>
</protein>
<sequence>HDRRRGKVSRPINMVTTSQDRASAVGRWSPLGGWCGSKGEVKGQGGVLGEVKKVAGAGDRVKVVKWENGNRY</sequence>
<feature type="non-terminal residue" evidence="1">
    <location>
        <position position="72"/>
    </location>
</feature>
<evidence type="ECO:0000313" key="2">
    <source>
        <dbReference type="Proteomes" id="UP000824469"/>
    </source>
</evidence>
<dbReference type="Proteomes" id="UP000824469">
    <property type="component" value="Unassembled WGS sequence"/>
</dbReference>
<dbReference type="EMBL" id="JAHRHJ020000001">
    <property type="protein sequence ID" value="KAH9331558.1"/>
    <property type="molecule type" value="Genomic_DNA"/>
</dbReference>